<proteinExistence type="predicted"/>
<dbReference type="EMBL" id="BTRK01000002">
    <property type="protein sequence ID" value="GMR39164.1"/>
    <property type="molecule type" value="Genomic_DNA"/>
</dbReference>
<evidence type="ECO:0000313" key="2">
    <source>
        <dbReference type="Proteomes" id="UP001328107"/>
    </source>
</evidence>
<protein>
    <submittedName>
        <fullName evidence="1">Uncharacterized protein</fullName>
    </submittedName>
</protein>
<keyword evidence="2" id="KW-1185">Reference proteome</keyword>
<dbReference type="AlphaFoldDB" id="A0AAN4ZGS6"/>
<evidence type="ECO:0000313" key="1">
    <source>
        <dbReference type="EMBL" id="GMR39164.1"/>
    </source>
</evidence>
<comment type="caution">
    <text evidence="1">The sequence shown here is derived from an EMBL/GenBank/DDBJ whole genome shotgun (WGS) entry which is preliminary data.</text>
</comment>
<gene>
    <name evidence="1" type="ORF">PMAYCL1PPCAC_09359</name>
</gene>
<name>A0AAN4ZGS6_9BILA</name>
<organism evidence="1 2">
    <name type="scientific">Pristionchus mayeri</name>
    <dbReference type="NCBI Taxonomy" id="1317129"/>
    <lineage>
        <taxon>Eukaryota</taxon>
        <taxon>Metazoa</taxon>
        <taxon>Ecdysozoa</taxon>
        <taxon>Nematoda</taxon>
        <taxon>Chromadorea</taxon>
        <taxon>Rhabditida</taxon>
        <taxon>Rhabditina</taxon>
        <taxon>Diplogasteromorpha</taxon>
        <taxon>Diplogasteroidea</taxon>
        <taxon>Neodiplogasteridae</taxon>
        <taxon>Pristionchus</taxon>
    </lineage>
</organism>
<sequence>MTSTENIQLRETRIEPISDHTSIHQTNHGTIFYYVRRYPSTLYVKWKGKVIHANLPADYTSNDSAHGDAFYFATHWKIYAARFAESDGITISCLRDRIDGEKFHGHGLCSRRTDRRVYVYRLWDDPYEEAVLIDVCSKQFKNLALRGVPREKAIFFKNIKPEMPHPTVAKLSDHIIVVTVPNHLTICNQDSSPSCTFRAMAITFMFLIRTWLYF</sequence>
<dbReference type="Proteomes" id="UP001328107">
    <property type="component" value="Unassembled WGS sequence"/>
</dbReference>
<accession>A0AAN4ZGS6</accession>
<reference evidence="2" key="1">
    <citation type="submission" date="2022-10" db="EMBL/GenBank/DDBJ databases">
        <title>Genome assembly of Pristionchus species.</title>
        <authorList>
            <person name="Yoshida K."/>
            <person name="Sommer R.J."/>
        </authorList>
    </citation>
    <scope>NUCLEOTIDE SEQUENCE [LARGE SCALE GENOMIC DNA]</scope>
    <source>
        <strain evidence="2">RS5460</strain>
    </source>
</reference>